<dbReference type="InterPro" id="IPR051795">
    <property type="entry name" value="Glycosyl_Hydrlase_43"/>
</dbReference>
<dbReference type="EMBL" id="FWEV01000299">
    <property type="protein sequence ID" value="SLM32078.1"/>
    <property type="molecule type" value="Genomic_DNA"/>
</dbReference>
<dbReference type="AlphaFoldDB" id="A0A1W1HI80"/>
<accession>A0A1W1HI80</accession>
<dbReference type="GO" id="GO:0004553">
    <property type="term" value="F:hydrolase activity, hydrolyzing O-glycosyl compounds"/>
    <property type="evidence" value="ECO:0007669"/>
    <property type="project" value="InterPro"/>
</dbReference>
<feature type="chain" id="PRO_5011986327" evidence="6">
    <location>
        <begin position="24"/>
        <end position="374"/>
    </location>
</feature>
<keyword evidence="2 5" id="KW-0378">Hydrolase</keyword>
<protein>
    <submittedName>
        <fullName evidence="7">Uncharacterized protein</fullName>
    </submittedName>
</protein>
<dbReference type="Pfam" id="PF04616">
    <property type="entry name" value="Glyco_hydro_43"/>
    <property type="match status" value="1"/>
</dbReference>
<dbReference type="PANTHER" id="PTHR42812:SF12">
    <property type="entry name" value="BETA-XYLOSIDASE-RELATED"/>
    <property type="match status" value="1"/>
</dbReference>
<evidence type="ECO:0000256" key="5">
    <source>
        <dbReference type="RuleBase" id="RU361187"/>
    </source>
</evidence>
<evidence type="ECO:0000313" key="8">
    <source>
        <dbReference type="Proteomes" id="UP000191931"/>
    </source>
</evidence>
<proteinExistence type="inferred from homology"/>
<dbReference type="STRING" id="1246637.MTBBW1_560002"/>
<dbReference type="GO" id="GO:0005975">
    <property type="term" value="P:carbohydrate metabolic process"/>
    <property type="evidence" value="ECO:0007669"/>
    <property type="project" value="InterPro"/>
</dbReference>
<evidence type="ECO:0000313" key="7">
    <source>
        <dbReference type="EMBL" id="SLM32078.1"/>
    </source>
</evidence>
<dbReference type="PANTHER" id="PTHR42812">
    <property type="entry name" value="BETA-XYLOSIDASE"/>
    <property type="match status" value="1"/>
</dbReference>
<organism evidence="7 8">
    <name type="scientific">Desulfamplus magnetovallimortis</name>
    <dbReference type="NCBI Taxonomy" id="1246637"/>
    <lineage>
        <taxon>Bacteria</taxon>
        <taxon>Pseudomonadati</taxon>
        <taxon>Thermodesulfobacteriota</taxon>
        <taxon>Desulfobacteria</taxon>
        <taxon>Desulfobacterales</taxon>
        <taxon>Desulfobacteraceae</taxon>
        <taxon>Desulfamplus</taxon>
    </lineage>
</organism>
<keyword evidence="8" id="KW-1185">Reference proteome</keyword>
<feature type="signal peptide" evidence="6">
    <location>
        <begin position="1"/>
        <end position="23"/>
    </location>
</feature>
<sequence length="374" mass="42291">MKKLYAVLIVLLALIIIAVPSFANTSYPDLDVEVIADTDLVTSAIIQHQILKRQCADPDAEVIGDTVFITSTYNALDRKMHVHSISLADFKSFAGNSSHWLLGQNIDWNIYTLDPGNGFQNISMAPEIDYYDNELYFWMSAKQTTDDWHTIYYSQDGNNWEPINYVGSPYGYSDGDASSCGQACERRKMRIDSHLFNDNGTKWLFYTYFHEGNKIAGFKWEGPGSQTVPIDFVSSASASYSVNANGDNIMEAPTVFKRGSYYYLIWSEGSYLGAYHMRYRMATSVQGLANSSTYILAYPKSVAWDSTNQQYTASANIGHCSTIEVDGNIWMFYHIGRPNSGSKIMEKPTPNIYRYCYVTKLNFHSNGKIVLLTW</sequence>
<evidence type="ECO:0000256" key="4">
    <source>
        <dbReference type="PIRSR" id="PIRSR606710-2"/>
    </source>
</evidence>
<keyword evidence="6" id="KW-0732">Signal</keyword>
<dbReference type="Gene3D" id="2.115.10.20">
    <property type="entry name" value="Glycosyl hydrolase domain, family 43"/>
    <property type="match status" value="1"/>
</dbReference>
<comment type="similarity">
    <text evidence="1 5">Belongs to the glycosyl hydrolase 43 family.</text>
</comment>
<reference evidence="7 8" key="1">
    <citation type="submission" date="2017-03" db="EMBL/GenBank/DDBJ databases">
        <authorList>
            <person name="Afonso C.L."/>
            <person name="Miller P.J."/>
            <person name="Scott M.A."/>
            <person name="Spackman E."/>
            <person name="Goraichik I."/>
            <person name="Dimitrov K.M."/>
            <person name="Suarez D.L."/>
            <person name="Swayne D.E."/>
        </authorList>
    </citation>
    <scope>NUCLEOTIDE SEQUENCE [LARGE SCALE GENOMIC DNA]</scope>
    <source>
        <strain evidence="7">PRJEB14757</strain>
    </source>
</reference>
<evidence type="ECO:0000256" key="1">
    <source>
        <dbReference type="ARBA" id="ARBA00009865"/>
    </source>
</evidence>
<dbReference type="SUPFAM" id="SSF75005">
    <property type="entry name" value="Arabinanase/levansucrase/invertase"/>
    <property type="match status" value="1"/>
</dbReference>
<name>A0A1W1HI80_9BACT</name>
<dbReference type="OrthoDB" id="9801455at2"/>
<keyword evidence="3 5" id="KW-0326">Glycosidase</keyword>
<evidence type="ECO:0000256" key="3">
    <source>
        <dbReference type="ARBA" id="ARBA00023295"/>
    </source>
</evidence>
<evidence type="ECO:0000256" key="6">
    <source>
        <dbReference type="SAM" id="SignalP"/>
    </source>
</evidence>
<evidence type="ECO:0000256" key="2">
    <source>
        <dbReference type="ARBA" id="ARBA00022801"/>
    </source>
</evidence>
<dbReference type="InterPro" id="IPR006710">
    <property type="entry name" value="Glyco_hydro_43"/>
</dbReference>
<dbReference type="InterPro" id="IPR023296">
    <property type="entry name" value="Glyco_hydro_beta-prop_sf"/>
</dbReference>
<gene>
    <name evidence="7" type="ORF">MTBBW1_560002</name>
</gene>
<dbReference type="Proteomes" id="UP000191931">
    <property type="component" value="Unassembled WGS sequence"/>
</dbReference>
<feature type="site" description="Important for catalytic activity, responsible for pKa modulation of the active site Glu and correct orientation of both the proton donor and substrate" evidence="4">
    <location>
        <position position="192"/>
    </location>
</feature>
<dbReference type="RefSeq" id="WP_080801494.1">
    <property type="nucleotide sequence ID" value="NZ_LT828542.1"/>
</dbReference>